<sequence length="96" mass="10371">MGRTKKTNPLNSLSSAASYTLFETKVEEGGSLAKSFSVVEGKYNLPDLVANCLKSSKNDHKFLVSSQVILSKSLYALSCSSVEPRYGSSSRINCLT</sequence>
<protein>
    <submittedName>
        <fullName evidence="1">Uncharacterized protein</fullName>
    </submittedName>
</protein>
<dbReference type="EMBL" id="BQNB010011425">
    <property type="protein sequence ID" value="GJS90399.1"/>
    <property type="molecule type" value="Genomic_DNA"/>
</dbReference>
<comment type="caution">
    <text evidence="1">The sequence shown here is derived from an EMBL/GenBank/DDBJ whole genome shotgun (WGS) entry which is preliminary data.</text>
</comment>
<gene>
    <name evidence="1" type="ORF">Tco_0773035</name>
</gene>
<evidence type="ECO:0000313" key="2">
    <source>
        <dbReference type="Proteomes" id="UP001151760"/>
    </source>
</evidence>
<keyword evidence="2" id="KW-1185">Reference proteome</keyword>
<proteinExistence type="predicted"/>
<organism evidence="1 2">
    <name type="scientific">Tanacetum coccineum</name>
    <dbReference type="NCBI Taxonomy" id="301880"/>
    <lineage>
        <taxon>Eukaryota</taxon>
        <taxon>Viridiplantae</taxon>
        <taxon>Streptophyta</taxon>
        <taxon>Embryophyta</taxon>
        <taxon>Tracheophyta</taxon>
        <taxon>Spermatophyta</taxon>
        <taxon>Magnoliopsida</taxon>
        <taxon>eudicotyledons</taxon>
        <taxon>Gunneridae</taxon>
        <taxon>Pentapetalae</taxon>
        <taxon>asterids</taxon>
        <taxon>campanulids</taxon>
        <taxon>Asterales</taxon>
        <taxon>Asteraceae</taxon>
        <taxon>Asteroideae</taxon>
        <taxon>Anthemideae</taxon>
        <taxon>Anthemidinae</taxon>
        <taxon>Tanacetum</taxon>
    </lineage>
</organism>
<evidence type="ECO:0000313" key="1">
    <source>
        <dbReference type="EMBL" id="GJS90399.1"/>
    </source>
</evidence>
<reference evidence="1" key="2">
    <citation type="submission" date="2022-01" db="EMBL/GenBank/DDBJ databases">
        <authorList>
            <person name="Yamashiro T."/>
            <person name="Shiraishi A."/>
            <person name="Satake H."/>
            <person name="Nakayama K."/>
        </authorList>
    </citation>
    <scope>NUCLEOTIDE SEQUENCE</scope>
</reference>
<accession>A0ABQ4ZJK4</accession>
<dbReference type="Proteomes" id="UP001151760">
    <property type="component" value="Unassembled WGS sequence"/>
</dbReference>
<reference evidence="1" key="1">
    <citation type="journal article" date="2022" name="Int. J. Mol. Sci.">
        <title>Draft Genome of Tanacetum Coccineum: Genomic Comparison of Closely Related Tanacetum-Family Plants.</title>
        <authorList>
            <person name="Yamashiro T."/>
            <person name="Shiraishi A."/>
            <person name="Nakayama K."/>
            <person name="Satake H."/>
        </authorList>
    </citation>
    <scope>NUCLEOTIDE SEQUENCE</scope>
</reference>
<name>A0ABQ4ZJK4_9ASTR</name>